<evidence type="ECO:0000313" key="4">
    <source>
        <dbReference type="Proteomes" id="UP001497623"/>
    </source>
</evidence>
<reference evidence="3 4" key="1">
    <citation type="submission" date="2024-05" db="EMBL/GenBank/DDBJ databases">
        <authorList>
            <person name="Wallberg A."/>
        </authorList>
    </citation>
    <scope>NUCLEOTIDE SEQUENCE [LARGE SCALE GENOMIC DNA]</scope>
</reference>
<keyword evidence="1" id="KW-0862">Zinc</keyword>
<proteinExistence type="predicted"/>
<accession>A0AAV2S859</accession>
<name>A0AAV2S859_MEGNR</name>
<keyword evidence="4" id="KW-1185">Reference proteome</keyword>
<dbReference type="EMBL" id="CAXKWB010052133">
    <property type="protein sequence ID" value="CAL4172319.1"/>
    <property type="molecule type" value="Genomic_DNA"/>
</dbReference>
<dbReference type="GO" id="GO:0008270">
    <property type="term" value="F:zinc ion binding"/>
    <property type="evidence" value="ECO:0007669"/>
    <property type="project" value="UniProtKB-KW"/>
</dbReference>
<dbReference type="InterPro" id="IPR036236">
    <property type="entry name" value="Znf_C2H2_sf"/>
</dbReference>
<feature type="domain" description="C2H2-type" evidence="2">
    <location>
        <begin position="64"/>
        <end position="91"/>
    </location>
</feature>
<keyword evidence="1" id="KW-0863">Zinc-finger</keyword>
<dbReference type="PROSITE" id="PS50157">
    <property type="entry name" value="ZINC_FINGER_C2H2_2"/>
    <property type="match status" value="1"/>
</dbReference>
<organism evidence="3 4">
    <name type="scientific">Meganyctiphanes norvegica</name>
    <name type="common">Northern krill</name>
    <name type="synonym">Thysanopoda norvegica</name>
    <dbReference type="NCBI Taxonomy" id="48144"/>
    <lineage>
        <taxon>Eukaryota</taxon>
        <taxon>Metazoa</taxon>
        <taxon>Ecdysozoa</taxon>
        <taxon>Arthropoda</taxon>
        <taxon>Crustacea</taxon>
        <taxon>Multicrustacea</taxon>
        <taxon>Malacostraca</taxon>
        <taxon>Eumalacostraca</taxon>
        <taxon>Eucarida</taxon>
        <taxon>Euphausiacea</taxon>
        <taxon>Euphausiidae</taxon>
        <taxon>Meganyctiphanes</taxon>
    </lineage>
</organism>
<protein>
    <recommendedName>
        <fullName evidence="2">C2H2-type domain-containing protein</fullName>
    </recommendedName>
</protein>
<evidence type="ECO:0000259" key="2">
    <source>
        <dbReference type="PROSITE" id="PS50157"/>
    </source>
</evidence>
<dbReference type="AlphaFoldDB" id="A0AAV2S859"/>
<dbReference type="SUPFAM" id="SSF57667">
    <property type="entry name" value="beta-beta-alpha zinc fingers"/>
    <property type="match status" value="1"/>
</dbReference>
<evidence type="ECO:0000313" key="3">
    <source>
        <dbReference type="EMBL" id="CAL4172319.1"/>
    </source>
</evidence>
<feature type="non-terminal residue" evidence="3">
    <location>
        <position position="100"/>
    </location>
</feature>
<gene>
    <name evidence="3" type="ORF">MNOR_LOCUS34262</name>
</gene>
<dbReference type="InterPro" id="IPR013087">
    <property type="entry name" value="Znf_C2H2_type"/>
</dbReference>
<sequence length="100" mass="11323">MIDRSSEAVATHCSMAVNAHIDMTVKEEIEVHDEPVLSPDVKISVKQEWECTDAKKSDEDENSLKYNQCNKAVSNIKLLKVHSRIHTGDKPYLCRHCDKG</sequence>
<keyword evidence="1" id="KW-0479">Metal-binding</keyword>
<dbReference type="Proteomes" id="UP001497623">
    <property type="component" value="Unassembled WGS sequence"/>
</dbReference>
<evidence type="ECO:0000256" key="1">
    <source>
        <dbReference type="PROSITE-ProRule" id="PRU00042"/>
    </source>
</evidence>
<dbReference type="Gene3D" id="3.30.160.60">
    <property type="entry name" value="Classic Zinc Finger"/>
    <property type="match status" value="1"/>
</dbReference>
<comment type="caution">
    <text evidence="3">The sequence shown here is derived from an EMBL/GenBank/DDBJ whole genome shotgun (WGS) entry which is preliminary data.</text>
</comment>